<dbReference type="RefSeq" id="WP_404989656.1">
    <property type="nucleotide sequence ID" value="NZ_JAVDQT010000005.1"/>
</dbReference>
<accession>A0ABU1MC67</accession>
<keyword evidence="2" id="KW-1185">Reference proteome</keyword>
<reference evidence="1 2" key="1">
    <citation type="submission" date="2023-07" db="EMBL/GenBank/DDBJ databases">
        <title>Sorghum-associated microbial communities from plants grown in Nebraska, USA.</title>
        <authorList>
            <person name="Schachtman D."/>
        </authorList>
    </citation>
    <scope>NUCLEOTIDE SEQUENCE [LARGE SCALE GENOMIC DNA]</scope>
    <source>
        <strain evidence="1 2">DS1730</strain>
    </source>
</reference>
<evidence type="ECO:0008006" key="3">
    <source>
        <dbReference type="Google" id="ProtNLM"/>
    </source>
</evidence>
<gene>
    <name evidence="1" type="ORF">J2782_003146</name>
</gene>
<evidence type="ECO:0000313" key="2">
    <source>
        <dbReference type="Proteomes" id="UP001184614"/>
    </source>
</evidence>
<comment type="caution">
    <text evidence="1">The sequence shown here is derived from an EMBL/GenBank/DDBJ whole genome shotgun (WGS) entry which is preliminary data.</text>
</comment>
<dbReference type="Proteomes" id="UP001184614">
    <property type="component" value="Unassembled WGS sequence"/>
</dbReference>
<proteinExistence type="predicted"/>
<evidence type="ECO:0000313" key="1">
    <source>
        <dbReference type="EMBL" id="MDR6433400.1"/>
    </source>
</evidence>
<sequence>MKTGHIGRRPGLEDENRRWVVIGLSSSQHTAFPEHLDGLVRSHGQSLFALLFVPNKKAKQ</sequence>
<protein>
    <recommendedName>
        <fullName evidence="3">Transposase</fullName>
    </recommendedName>
</protein>
<name>A0ABU1MC67_9HYPH</name>
<dbReference type="EMBL" id="JAVDQT010000005">
    <property type="protein sequence ID" value="MDR6433400.1"/>
    <property type="molecule type" value="Genomic_DNA"/>
</dbReference>
<organism evidence="1 2">
    <name type="scientific">Brucella pseudogrignonensis</name>
    <dbReference type="NCBI Taxonomy" id="419475"/>
    <lineage>
        <taxon>Bacteria</taxon>
        <taxon>Pseudomonadati</taxon>
        <taxon>Pseudomonadota</taxon>
        <taxon>Alphaproteobacteria</taxon>
        <taxon>Hyphomicrobiales</taxon>
        <taxon>Brucellaceae</taxon>
        <taxon>Brucella/Ochrobactrum group</taxon>
        <taxon>Brucella</taxon>
    </lineage>
</organism>